<protein>
    <submittedName>
        <fullName evidence="1">Uncharacterized protein</fullName>
    </submittedName>
</protein>
<dbReference type="EMBL" id="CAEKKB010000001">
    <property type="protein sequence ID" value="CAB4292166.1"/>
    <property type="molecule type" value="Genomic_DNA"/>
</dbReference>
<gene>
    <name evidence="1" type="ORF">ORAREDHAP_LOCUS312</name>
</gene>
<sequence length="81" mass="8791">MGRKGQLADSMEVAAIAEAELDAQHELWDSQIQEVQAAVTAIAVQQAAVQTNMTQVQQTLVAQQDQNTASQKSILEEIRAL</sequence>
<reference evidence="2" key="1">
    <citation type="journal article" date="2020" name="Genome Biol.">
        <title>Gamete binning: chromosome-level and haplotype-resolved genome assembly enabled by high-throughput single-cell sequencing of gamete genomes.</title>
        <authorList>
            <person name="Campoy J.A."/>
            <person name="Sun H."/>
            <person name="Goel M."/>
            <person name="Jiao W.-B."/>
            <person name="Folz-Donahue K."/>
            <person name="Wang N."/>
            <person name="Rubio M."/>
            <person name="Liu C."/>
            <person name="Kukat C."/>
            <person name="Ruiz D."/>
            <person name="Huettel B."/>
            <person name="Schneeberger K."/>
        </authorList>
    </citation>
    <scope>NUCLEOTIDE SEQUENCE [LARGE SCALE GENOMIC DNA]</scope>
    <source>
        <strain evidence="2">cv. Rojo Pasion</strain>
    </source>
</reference>
<name>A0A6J5VTD5_PRUAR</name>
<evidence type="ECO:0000313" key="1">
    <source>
        <dbReference type="EMBL" id="CAB4292166.1"/>
    </source>
</evidence>
<dbReference type="AlphaFoldDB" id="A0A6J5VTD5"/>
<organism evidence="1 2">
    <name type="scientific">Prunus armeniaca</name>
    <name type="common">Apricot</name>
    <name type="synonym">Armeniaca vulgaris</name>
    <dbReference type="NCBI Taxonomy" id="36596"/>
    <lineage>
        <taxon>Eukaryota</taxon>
        <taxon>Viridiplantae</taxon>
        <taxon>Streptophyta</taxon>
        <taxon>Embryophyta</taxon>
        <taxon>Tracheophyta</taxon>
        <taxon>Spermatophyta</taxon>
        <taxon>Magnoliopsida</taxon>
        <taxon>eudicotyledons</taxon>
        <taxon>Gunneridae</taxon>
        <taxon>Pentapetalae</taxon>
        <taxon>rosids</taxon>
        <taxon>fabids</taxon>
        <taxon>Rosales</taxon>
        <taxon>Rosaceae</taxon>
        <taxon>Amygdaloideae</taxon>
        <taxon>Amygdaleae</taxon>
        <taxon>Prunus</taxon>
    </lineage>
</organism>
<keyword evidence="2" id="KW-1185">Reference proteome</keyword>
<evidence type="ECO:0000313" key="2">
    <source>
        <dbReference type="Proteomes" id="UP000507245"/>
    </source>
</evidence>
<proteinExistence type="predicted"/>
<dbReference type="Proteomes" id="UP000507245">
    <property type="component" value="Unassembled WGS sequence"/>
</dbReference>
<accession>A0A6J5VTD5</accession>